<dbReference type="Pfam" id="PF02597">
    <property type="entry name" value="ThiS"/>
    <property type="match status" value="1"/>
</dbReference>
<dbReference type="Proteomes" id="UP001174909">
    <property type="component" value="Unassembled WGS sequence"/>
</dbReference>
<dbReference type="AlphaFoldDB" id="A0AA35RCL2"/>
<dbReference type="NCBIfam" id="NF041918">
    <property type="entry name" value="SAMP1"/>
    <property type="match status" value="1"/>
</dbReference>
<dbReference type="CDD" id="cd17074">
    <property type="entry name" value="Ubl_CysO_like"/>
    <property type="match status" value="1"/>
</dbReference>
<protein>
    <submittedName>
        <fullName evidence="1">Sulfur carrier protein slr0821</fullName>
    </submittedName>
</protein>
<evidence type="ECO:0000313" key="2">
    <source>
        <dbReference type="Proteomes" id="UP001174909"/>
    </source>
</evidence>
<sequence length="91" mass="9999">MPVTVRIPTPLRRMTNGKDKVELEESNLSSMIENLEASYPGIKERLIDENGELRYFVNIYLNGEDVRFLDGLDTSAASGDEISIVPAVAGG</sequence>
<dbReference type="PANTHER" id="PTHR38031">
    <property type="entry name" value="SULFUR CARRIER PROTEIN SLR0821-RELATED"/>
    <property type="match status" value="1"/>
</dbReference>
<dbReference type="SUPFAM" id="SSF54285">
    <property type="entry name" value="MoaD/ThiS"/>
    <property type="match status" value="1"/>
</dbReference>
<organism evidence="1 2">
    <name type="scientific">Geodia barretti</name>
    <name type="common">Barrett's horny sponge</name>
    <dbReference type="NCBI Taxonomy" id="519541"/>
    <lineage>
        <taxon>Eukaryota</taxon>
        <taxon>Metazoa</taxon>
        <taxon>Porifera</taxon>
        <taxon>Demospongiae</taxon>
        <taxon>Heteroscleromorpha</taxon>
        <taxon>Tetractinellida</taxon>
        <taxon>Astrophorina</taxon>
        <taxon>Geodiidae</taxon>
        <taxon>Geodia</taxon>
    </lineage>
</organism>
<reference evidence="1" key="1">
    <citation type="submission" date="2023-03" db="EMBL/GenBank/DDBJ databases">
        <authorList>
            <person name="Steffen K."/>
            <person name="Cardenas P."/>
        </authorList>
    </citation>
    <scope>NUCLEOTIDE SEQUENCE</scope>
</reference>
<dbReference type="InterPro" id="IPR054834">
    <property type="entry name" value="SAMP1_3"/>
</dbReference>
<evidence type="ECO:0000313" key="1">
    <source>
        <dbReference type="EMBL" id="CAI8008467.1"/>
    </source>
</evidence>
<dbReference type="InterPro" id="IPR012675">
    <property type="entry name" value="Beta-grasp_dom_sf"/>
</dbReference>
<proteinExistence type="predicted"/>
<dbReference type="PANTHER" id="PTHR38031:SF1">
    <property type="entry name" value="SULFUR CARRIER PROTEIN CYSO"/>
    <property type="match status" value="1"/>
</dbReference>
<name>A0AA35RCL2_GEOBA</name>
<dbReference type="InterPro" id="IPR003749">
    <property type="entry name" value="ThiS/MoaD-like"/>
</dbReference>
<keyword evidence="2" id="KW-1185">Reference proteome</keyword>
<accession>A0AA35RCL2</accession>
<dbReference type="InterPro" id="IPR052045">
    <property type="entry name" value="Sulfur_Carrier/Prot_Modifier"/>
</dbReference>
<dbReference type="InterPro" id="IPR010038">
    <property type="entry name" value="MoaD_arc-typ"/>
</dbReference>
<comment type="caution">
    <text evidence="1">The sequence shown here is derived from an EMBL/GenBank/DDBJ whole genome shotgun (WGS) entry which is preliminary data.</text>
</comment>
<gene>
    <name evidence="1" type="ORF">GBAR_LOCUS5796</name>
</gene>
<dbReference type="InterPro" id="IPR016155">
    <property type="entry name" value="Mopterin_synth/thiamin_S_b"/>
</dbReference>
<dbReference type="Gene3D" id="3.10.20.30">
    <property type="match status" value="1"/>
</dbReference>
<dbReference type="NCBIfam" id="TIGR01687">
    <property type="entry name" value="moaD_arch"/>
    <property type="match status" value="1"/>
</dbReference>
<dbReference type="EMBL" id="CASHTH010000847">
    <property type="protein sequence ID" value="CAI8008467.1"/>
    <property type="molecule type" value="Genomic_DNA"/>
</dbReference>